<dbReference type="AlphaFoldDB" id="A0A0L0FUG5"/>
<evidence type="ECO:0000256" key="1">
    <source>
        <dbReference type="SAM" id="MobiDB-lite"/>
    </source>
</evidence>
<evidence type="ECO:0000313" key="2">
    <source>
        <dbReference type="EMBL" id="KNC80304.1"/>
    </source>
</evidence>
<accession>A0A0L0FUG5</accession>
<dbReference type="Proteomes" id="UP000054560">
    <property type="component" value="Unassembled WGS sequence"/>
</dbReference>
<organism evidence="2 3">
    <name type="scientific">Sphaeroforma arctica JP610</name>
    <dbReference type="NCBI Taxonomy" id="667725"/>
    <lineage>
        <taxon>Eukaryota</taxon>
        <taxon>Ichthyosporea</taxon>
        <taxon>Ichthyophonida</taxon>
        <taxon>Sphaeroforma</taxon>
    </lineage>
</organism>
<dbReference type="RefSeq" id="XP_014154206.1">
    <property type="nucleotide sequence ID" value="XM_014298731.1"/>
</dbReference>
<keyword evidence="3" id="KW-1185">Reference proteome</keyword>
<gene>
    <name evidence="2" type="ORF">SARC_07339</name>
</gene>
<evidence type="ECO:0000313" key="3">
    <source>
        <dbReference type="Proteomes" id="UP000054560"/>
    </source>
</evidence>
<sequence length="67" mass="7428">MPRAQAVRPKERKKGSGGKRVNAARCAMNAKLAQDLLNKYYESGKVNDLGETDKDRYLKTCTAQVLA</sequence>
<dbReference type="GeneID" id="25907843"/>
<feature type="region of interest" description="Disordered" evidence="1">
    <location>
        <begin position="1"/>
        <end position="21"/>
    </location>
</feature>
<protein>
    <submittedName>
        <fullName evidence="2">Uncharacterized protein</fullName>
    </submittedName>
</protein>
<name>A0A0L0FUG5_9EUKA</name>
<reference evidence="2 3" key="1">
    <citation type="submission" date="2011-02" db="EMBL/GenBank/DDBJ databases">
        <title>The Genome Sequence of Sphaeroforma arctica JP610.</title>
        <authorList>
            <consortium name="The Broad Institute Genome Sequencing Platform"/>
            <person name="Russ C."/>
            <person name="Cuomo C."/>
            <person name="Young S.K."/>
            <person name="Zeng Q."/>
            <person name="Gargeya S."/>
            <person name="Alvarado L."/>
            <person name="Berlin A."/>
            <person name="Chapman S.B."/>
            <person name="Chen Z."/>
            <person name="Freedman E."/>
            <person name="Gellesch M."/>
            <person name="Goldberg J."/>
            <person name="Griggs A."/>
            <person name="Gujja S."/>
            <person name="Heilman E."/>
            <person name="Heiman D."/>
            <person name="Howarth C."/>
            <person name="Mehta T."/>
            <person name="Neiman D."/>
            <person name="Pearson M."/>
            <person name="Roberts A."/>
            <person name="Saif S."/>
            <person name="Shea T."/>
            <person name="Shenoy N."/>
            <person name="Sisk P."/>
            <person name="Stolte C."/>
            <person name="Sykes S."/>
            <person name="White J."/>
            <person name="Yandava C."/>
            <person name="Burger G."/>
            <person name="Gray M.W."/>
            <person name="Holland P.W.H."/>
            <person name="King N."/>
            <person name="Lang F.B.F."/>
            <person name="Roger A.J."/>
            <person name="Ruiz-Trillo I."/>
            <person name="Haas B."/>
            <person name="Nusbaum C."/>
            <person name="Birren B."/>
        </authorList>
    </citation>
    <scope>NUCLEOTIDE SEQUENCE [LARGE SCALE GENOMIC DNA]</scope>
    <source>
        <strain evidence="2 3">JP610</strain>
    </source>
</reference>
<dbReference type="EMBL" id="KQ242170">
    <property type="protein sequence ID" value="KNC80304.1"/>
    <property type="molecule type" value="Genomic_DNA"/>
</dbReference>
<proteinExistence type="predicted"/>